<evidence type="ECO:0000313" key="2">
    <source>
        <dbReference type="Proteomes" id="UP000015091"/>
    </source>
</evidence>
<evidence type="ECO:0000313" key="1">
    <source>
        <dbReference type="EMBL" id="AGR46611.1"/>
    </source>
</evidence>
<dbReference type="EMBL" id="KC595511">
    <property type="protein sequence ID" value="AGR46611.1"/>
    <property type="molecule type" value="Genomic_DNA"/>
</dbReference>
<organism evidence="1 2">
    <name type="scientific">Bacillus phage Basilisk</name>
    <dbReference type="NCBI Taxonomy" id="1296654"/>
    <lineage>
        <taxon>Viruses</taxon>
        <taxon>Duplodnaviria</taxon>
        <taxon>Heunggongvirae</taxon>
        <taxon>Uroviricota</taxon>
        <taxon>Caudoviricetes</taxon>
        <taxon>Sejongvirinae</taxon>
        <taxon>Basiliskvirus</taxon>
        <taxon>Basiliskvirus basilisk</taxon>
    </lineage>
</organism>
<keyword evidence="2" id="KW-1185">Reference proteome</keyword>
<name>S5M441_9CAUD</name>
<sequence length="47" mass="5702">MEIDVSYDSQQIKQLIQDDFQRKLNVHIPLDKIEIKVKSQQNYRVQE</sequence>
<protein>
    <submittedName>
        <fullName evidence="1">Uncharacterized protein</fullName>
    </submittedName>
</protein>
<accession>S5M441</accession>
<dbReference type="Proteomes" id="UP000015091">
    <property type="component" value="Segment"/>
</dbReference>
<reference evidence="1 2" key="1">
    <citation type="journal article" date="2014" name="Genome Announc.">
        <title>Genome Sequences of Three Novel Bacillus cereus Bacteriophages.</title>
        <authorList>
            <person name="Grose J.H."/>
            <person name="Jensen J.D."/>
            <person name="Merrill B.D."/>
            <person name="Fisher J.N."/>
            <person name="Burnett S.H."/>
            <person name="Breakwell D.P."/>
        </authorList>
    </citation>
    <scope>NUCLEOTIDE SEQUENCE [LARGE SCALE GENOMIC DNA]</scope>
</reference>
<proteinExistence type="predicted"/>
<gene>
    <name evidence="1" type="ORF">BASILISK_66</name>
</gene>